<protein>
    <submittedName>
        <fullName evidence="1">Thermostable carboxypeptidase 1</fullName>
    </submittedName>
</protein>
<accession>W4RJ03</accession>
<proteinExistence type="predicted"/>
<gene>
    <name evidence="1" type="ORF">JCM21738_198</name>
</gene>
<dbReference type="InterPro" id="IPR001333">
    <property type="entry name" value="Peptidase_M32_Taq"/>
</dbReference>
<dbReference type="PRINTS" id="PR00998">
    <property type="entry name" value="CRBOXYPTASET"/>
</dbReference>
<dbReference type="PANTHER" id="PTHR34217">
    <property type="entry name" value="METAL-DEPENDENT CARBOXYPEPTIDASE"/>
    <property type="match status" value="1"/>
</dbReference>
<dbReference type="Pfam" id="PF02074">
    <property type="entry name" value="Peptidase_M32"/>
    <property type="match status" value="1"/>
</dbReference>
<dbReference type="PROSITE" id="PS52034">
    <property type="entry name" value="PEPTIDASE_M32"/>
    <property type="match status" value="1"/>
</dbReference>
<dbReference type="AlphaFoldDB" id="W4RJ03"/>
<keyword evidence="2" id="KW-1185">Reference proteome</keyword>
<reference evidence="1 2" key="1">
    <citation type="submission" date="2013-12" db="EMBL/GenBank/DDBJ databases">
        <title>NBRP : Genome information of microbial organism related human and environment.</title>
        <authorList>
            <person name="Hattori M."/>
            <person name="Oshima K."/>
            <person name="Inaba H."/>
            <person name="Suda W."/>
            <person name="Sakamoto M."/>
            <person name="Iino T."/>
            <person name="Kitahara M."/>
            <person name="Oshida Y."/>
            <person name="Iida T."/>
            <person name="Kudo T."/>
            <person name="Itoh T."/>
            <person name="Ahmed I."/>
            <person name="Ohkuma M."/>
        </authorList>
    </citation>
    <scope>NUCLEOTIDE SEQUENCE [LARGE SCALE GENOMIC DNA]</scope>
    <source>
        <strain evidence="1 2">JCM 21738</strain>
    </source>
</reference>
<evidence type="ECO:0000313" key="1">
    <source>
        <dbReference type="EMBL" id="GAE43554.1"/>
    </source>
</evidence>
<name>W4RJ03_9BACI</name>
<dbReference type="PANTHER" id="PTHR34217:SF1">
    <property type="entry name" value="CARBOXYPEPTIDASE 1"/>
    <property type="match status" value="1"/>
</dbReference>
<evidence type="ECO:0000313" key="2">
    <source>
        <dbReference type="Proteomes" id="UP000018949"/>
    </source>
</evidence>
<dbReference type="SUPFAM" id="SSF55486">
    <property type="entry name" value="Metalloproteases ('zincins'), catalytic domain"/>
    <property type="match status" value="1"/>
</dbReference>
<dbReference type="GO" id="GO:0004181">
    <property type="term" value="F:metallocarboxypeptidase activity"/>
    <property type="evidence" value="ECO:0007669"/>
    <property type="project" value="InterPro"/>
</dbReference>
<keyword evidence="1" id="KW-0645">Protease</keyword>
<dbReference type="Gene3D" id="1.10.1370.30">
    <property type="match status" value="1"/>
</dbReference>
<keyword evidence="1" id="KW-0378">Hydrolase</keyword>
<dbReference type="eggNOG" id="COG2317">
    <property type="taxonomic scope" value="Bacteria"/>
</dbReference>
<comment type="caution">
    <text evidence="1">The sequence shown here is derived from an EMBL/GenBank/DDBJ whole genome shotgun (WGS) entry which is preliminary data.</text>
</comment>
<dbReference type="GO" id="GO:0006508">
    <property type="term" value="P:proteolysis"/>
    <property type="evidence" value="ECO:0007669"/>
    <property type="project" value="InterPro"/>
</dbReference>
<dbReference type="MEROPS" id="M32.006"/>
<sequence>MLQEHSDGQFSGVEVEDFYRAVNESKPSLIRIEADELTYPLHVMVRYEIEKGLFNDEIEVKDLPQIWNDKYEQYLGIRPGNDAEGVLQDVHWAGGSFGYFPSYALGYMYAAQFKHAMLKDLPNYEELLEQGNLQPVKEWMTENVHKHGKMKKPLEILTDVTGEGLNAQYLVDYLYEKYNKVYQLV</sequence>
<organism evidence="1 2">
    <name type="scientific">Mesobacillus boroniphilus JCM 21738</name>
    <dbReference type="NCBI Taxonomy" id="1294265"/>
    <lineage>
        <taxon>Bacteria</taxon>
        <taxon>Bacillati</taxon>
        <taxon>Bacillota</taxon>
        <taxon>Bacilli</taxon>
        <taxon>Bacillales</taxon>
        <taxon>Bacillaceae</taxon>
        <taxon>Mesobacillus</taxon>
    </lineage>
</organism>
<keyword evidence="1" id="KW-0121">Carboxypeptidase</keyword>
<dbReference type="EMBL" id="BAUW01000001">
    <property type="protein sequence ID" value="GAE43554.1"/>
    <property type="molecule type" value="Genomic_DNA"/>
</dbReference>
<dbReference type="Proteomes" id="UP000018949">
    <property type="component" value="Unassembled WGS sequence"/>
</dbReference>